<feature type="compositionally biased region" description="Basic and acidic residues" evidence="1">
    <location>
        <begin position="205"/>
        <end position="217"/>
    </location>
</feature>
<name>A0A0S4QZL2_9ACTN</name>
<dbReference type="PANTHER" id="PTHR33375:SF1">
    <property type="entry name" value="CHROMOSOME-PARTITIONING PROTEIN PARB-RELATED"/>
    <property type="match status" value="1"/>
</dbReference>
<feature type="region of interest" description="Disordered" evidence="1">
    <location>
        <begin position="311"/>
        <end position="332"/>
    </location>
</feature>
<dbReference type="InterPro" id="IPR036086">
    <property type="entry name" value="ParB/Sulfiredoxin_sf"/>
</dbReference>
<dbReference type="InterPro" id="IPR050336">
    <property type="entry name" value="Chromosome_partition/occlusion"/>
</dbReference>
<dbReference type="AlphaFoldDB" id="A0A0S4QZL2"/>
<reference evidence="4" key="1">
    <citation type="submission" date="2015-11" db="EMBL/GenBank/DDBJ databases">
        <authorList>
            <person name="Varghese N."/>
        </authorList>
    </citation>
    <scope>NUCLEOTIDE SEQUENCE [LARGE SCALE GENOMIC DNA]</scope>
    <source>
        <strain evidence="4">DSM 45899</strain>
    </source>
</reference>
<dbReference type="EMBL" id="FAOZ01000052">
    <property type="protein sequence ID" value="CUU61013.1"/>
    <property type="molecule type" value="Genomic_DNA"/>
</dbReference>
<protein>
    <submittedName>
        <fullName evidence="3">Chromosome partitioning protein, ParB family</fullName>
    </submittedName>
</protein>
<feature type="compositionally biased region" description="Polar residues" evidence="1">
    <location>
        <begin position="492"/>
        <end position="501"/>
    </location>
</feature>
<evidence type="ECO:0000256" key="1">
    <source>
        <dbReference type="SAM" id="MobiDB-lite"/>
    </source>
</evidence>
<keyword evidence="4" id="KW-1185">Reference proteome</keyword>
<dbReference type="SMART" id="SM00470">
    <property type="entry name" value="ParB"/>
    <property type="match status" value="1"/>
</dbReference>
<dbReference type="CDD" id="cd16387">
    <property type="entry name" value="ParB_N_Srx"/>
    <property type="match status" value="1"/>
</dbReference>
<organism evidence="3 4">
    <name type="scientific">Parafrankia irregularis</name>
    <dbReference type="NCBI Taxonomy" id="795642"/>
    <lineage>
        <taxon>Bacteria</taxon>
        <taxon>Bacillati</taxon>
        <taxon>Actinomycetota</taxon>
        <taxon>Actinomycetes</taxon>
        <taxon>Frankiales</taxon>
        <taxon>Frankiaceae</taxon>
        <taxon>Parafrankia</taxon>
    </lineage>
</organism>
<dbReference type="GO" id="GO:0007059">
    <property type="term" value="P:chromosome segregation"/>
    <property type="evidence" value="ECO:0007669"/>
    <property type="project" value="TreeGrafter"/>
</dbReference>
<dbReference type="InterPro" id="IPR003115">
    <property type="entry name" value="ParB_N"/>
</dbReference>
<dbReference type="RefSeq" id="WP_091286718.1">
    <property type="nucleotide sequence ID" value="NZ_FAOZ01000052.1"/>
</dbReference>
<dbReference type="Gene3D" id="3.90.1530.30">
    <property type="match status" value="1"/>
</dbReference>
<feature type="compositionally biased region" description="Basic and acidic residues" evidence="1">
    <location>
        <begin position="228"/>
        <end position="257"/>
    </location>
</feature>
<sequence>MTTPTPAAHVDLHVQHLDPRSLLLDRNLRSNADLDPDFLASIKACGVLIPIIAVGAPDGIRVRHGHRRTLAAVAAGQSSVPVIVIGPDSDSQTAEIERIVSQWHENEHRTGLHNRDKVAAVEQLTLLGLSATSISKKTRLPRAKVDAALTVARSELARLASEKYDFLDLTQAAVVAEFEDDEEAVKALVVAARAGGFEHVEQRCRDNRAEREERSRVSDLLSSQGTRVIDRPSHTDQAKRLSQLDHEDTPLTPDKHANCPGHAAYLIQVYERQPETQARDSDASPPAQLVYRPEYVCTDPDGNGHVDRHRFPAGSTTGTGESGGGLSEEEKTQRRWVVENNKAWRSATTVRRTWLRNFLTSRKTPPKGACRFAADSVASGSHELRRALERRHPIAREVLGGKDTPLSADQLTELIDAASEPRAQVLTLALILAAYEDALDVHVWRHPTSTARRYLTALQSWGYELAEVELLVTAPPGNSDDEPAAGDEAHTDSNQSPNGDPTATPGAQDPADDGAPRSDA</sequence>
<feature type="domain" description="ParB-like N-terminal" evidence="2">
    <location>
        <begin position="15"/>
        <end position="106"/>
    </location>
</feature>
<feature type="region of interest" description="Disordered" evidence="1">
    <location>
        <begin position="474"/>
        <end position="520"/>
    </location>
</feature>
<dbReference type="Proteomes" id="UP000198802">
    <property type="component" value="Unassembled WGS sequence"/>
</dbReference>
<dbReference type="PANTHER" id="PTHR33375">
    <property type="entry name" value="CHROMOSOME-PARTITIONING PROTEIN PARB-RELATED"/>
    <property type="match status" value="1"/>
</dbReference>
<evidence type="ECO:0000313" key="4">
    <source>
        <dbReference type="Proteomes" id="UP000198802"/>
    </source>
</evidence>
<evidence type="ECO:0000313" key="3">
    <source>
        <dbReference type="EMBL" id="CUU61013.1"/>
    </source>
</evidence>
<dbReference type="GO" id="GO:0045881">
    <property type="term" value="P:positive regulation of sporulation resulting in formation of a cellular spore"/>
    <property type="evidence" value="ECO:0007669"/>
    <property type="project" value="TreeGrafter"/>
</dbReference>
<dbReference type="GO" id="GO:0005694">
    <property type="term" value="C:chromosome"/>
    <property type="evidence" value="ECO:0007669"/>
    <property type="project" value="TreeGrafter"/>
</dbReference>
<dbReference type="SUPFAM" id="SSF110849">
    <property type="entry name" value="ParB/Sulfiredoxin"/>
    <property type="match status" value="1"/>
</dbReference>
<accession>A0A0S4QZL2</accession>
<gene>
    <name evidence="3" type="ORF">Ga0074812_15238</name>
</gene>
<feature type="region of interest" description="Disordered" evidence="1">
    <location>
        <begin position="205"/>
        <end position="258"/>
    </location>
</feature>
<evidence type="ECO:0000259" key="2">
    <source>
        <dbReference type="SMART" id="SM00470"/>
    </source>
</evidence>
<proteinExistence type="predicted"/>